<evidence type="ECO:0000256" key="8">
    <source>
        <dbReference type="ARBA" id="ARBA00023159"/>
    </source>
</evidence>
<dbReference type="InterPro" id="IPR036421">
    <property type="entry name" value="Fe_dep_repressor_sf"/>
</dbReference>
<gene>
    <name evidence="13" type="ORF">SAMN05660472_00992</name>
</gene>
<dbReference type="InterPro" id="IPR001367">
    <property type="entry name" value="Fe_dep_repressor"/>
</dbReference>
<dbReference type="EMBL" id="FNFP01000001">
    <property type="protein sequence ID" value="SDK19590.1"/>
    <property type="molecule type" value="Genomic_DNA"/>
</dbReference>
<reference evidence="13 14" key="1">
    <citation type="submission" date="2016-10" db="EMBL/GenBank/DDBJ databases">
        <authorList>
            <person name="de Groot N.N."/>
        </authorList>
    </citation>
    <scope>NUCLEOTIDE SEQUENCE [LARGE SCALE GENOMIC DNA]</scope>
    <source>
        <strain evidence="13 14">DSM 18346</strain>
    </source>
</reference>
<sequence>MKNGEKYRTVRGYELLKREKKQLSHSMEDYLEMIYRHAMKDGYVRMNVLAQNLNVQVSSATKMVQKLTELGFLDYKKYGIIHLTDKGKELGCSLFHRHNIVSQFLKILGVQEKILTNTETIEHGINFNVLKYIDALNNFFIANPDIKERFKEYKQNQFHD</sequence>
<evidence type="ECO:0000313" key="14">
    <source>
        <dbReference type="Proteomes" id="UP000198718"/>
    </source>
</evidence>
<evidence type="ECO:0000256" key="3">
    <source>
        <dbReference type="ARBA" id="ARBA00011738"/>
    </source>
</evidence>
<dbReference type="InterPro" id="IPR036388">
    <property type="entry name" value="WH-like_DNA-bd_sf"/>
</dbReference>
<dbReference type="PANTHER" id="PTHR33238:SF11">
    <property type="entry name" value="TRANSCRIPTIONAL REGULATOR MNTR"/>
    <property type="match status" value="1"/>
</dbReference>
<evidence type="ECO:0000256" key="5">
    <source>
        <dbReference type="ARBA" id="ARBA00022491"/>
    </source>
</evidence>
<accession>A0A1G8ZZL7</accession>
<keyword evidence="6" id="KW-0805">Transcription regulation</keyword>
<feature type="domain" description="HTH dtxR-type" evidence="12">
    <location>
        <begin position="23"/>
        <end position="84"/>
    </location>
</feature>
<evidence type="ECO:0000256" key="7">
    <source>
        <dbReference type="ARBA" id="ARBA00023125"/>
    </source>
</evidence>
<keyword evidence="10" id="KW-0464">Manganese</keyword>
<dbReference type="GO" id="GO:0046914">
    <property type="term" value="F:transition metal ion binding"/>
    <property type="evidence" value="ECO:0007669"/>
    <property type="project" value="InterPro"/>
</dbReference>
<dbReference type="RefSeq" id="WP_090551080.1">
    <property type="nucleotide sequence ID" value="NZ_FNFP01000001.1"/>
</dbReference>
<comment type="similarity">
    <text evidence="2">Belongs to the DtxR/MntR family.</text>
</comment>
<comment type="subunit">
    <text evidence="3">Homodimer.</text>
</comment>
<evidence type="ECO:0000259" key="12">
    <source>
        <dbReference type="PROSITE" id="PS50944"/>
    </source>
</evidence>
<evidence type="ECO:0000256" key="9">
    <source>
        <dbReference type="ARBA" id="ARBA00023163"/>
    </source>
</evidence>
<evidence type="ECO:0000256" key="1">
    <source>
        <dbReference type="ARBA" id="ARBA00004496"/>
    </source>
</evidence>
<organism evidence="13 14">
    <name type="scientific">Natronincola ferrireducens</name>
    <dbReference type="NCBI Taxonomy" id="393762"/>
    <lineage>
        <taxon>Bacteria</taxon>
        <taxon>Bacillati</taxon>
        <taxon>Bacillota</taxon>
        <taxon>Clostridia</taxon>
        <taxon>Peptostreptococcales</taxon>
        <taxon>Natronincolaceae</taxon>
        <taxon>Natronincola</taxon>
    </lineage>
</organism>
<dbReference type="GO" id="GO:0003677">
    <property type="term" value="F:DNA binding"/>
    <property type="evidence" value="ECO:0007669"/>
    <property type="project" value="UniProtKB-KW"/>
</dbReference>
<dbReference type="InterPro" id="IPR022689">
    <property type="entry name" value="Iron_dep_repressor"/>
</dbReference>
<dbReference type="InterPro" id="IPR050536">
    <property type="entry name" value="DtxR_MntR_Metal-Reg"/>
</dbReference>
<dbReference type="OrthoDB" id="9791355at2"/>
<keyword evidence="14" id="KW-1185">Reference proteome</keyword>
<dbReference type="AlphaFoldDB" id="A0A1G8ZZL7"/>
<keyword evidence="7" id="KW-0238">DNA-binding</keyword>
<keyword evidence="8" id="KW-0010">Activator</keyword>
<dbReference type="GO" id="GO:0003700">
    <property type="term" value="F:DNA-binding transcription factor activity"/>
    <property type="evidence" value="ECO:0007669"/>
    <property type="project" value="InterPro"/>
</dbReference>
<dbReference type="GO" id="GO:0046983">
    <property type="term" value="F:protein dimerization activity"/>
    <property type="evidence" value="ECO:0007669"/>
    <property type="project" value="InterPro"/>
</dbReference>
<dbReference type="PROSITE" id="PS50944">
    <property type="entry name" value="HTH_DTXR"/>
    <property type="match status" value="1"/>
</dbReference>
<proteinExistence type="inferred from homology"/>
<protein>
    <recommendedName>
        <fullName evidence="11">Manganese transport regulator</fullName>
    </recommendedName>
</protein>
<keyword evidence="9" id="KW-0804">Transcription</keyword>
<evidence type="ECO:0000256" key="11">
    <source>
        <dbReference type="ARBA" id="ARBA00032593"/>
    </source>
</evidence>
<evidence type="ECO:0000256" key="6">
    <source>
        <dbReference type="ARBA" id="ARBA00023015"/>
    </source>
</evidence>
<dbReference type="InterPro" id="IPR022687">
    <property type="entry name" value="HTH_DTXR"/>
</dbReference>
<dbReference type="SMART" id="SM00529">
    <property type="entry name" value="HTH_DTXR"/>
    <property type="match status" value="1"/>
</dbReference>
<evidence type="ECO:0000256" key="4">
    <source>
        <dbReference type="ARBA" id="ARBA00022490"/>
    </source>
</evidence>
<dbReference type="PANTHER" id="PTHR33238">
    <property type="entry name" value="IRON (METAL) DEPENDENT REPRESSOR, DTXR FAMILY"/>
    <property type="match status" value="1"/>
</dbReference>
<dbReference type="STRING" id="393762.SAMN05660472_00992"/>
<dbReference type="SUPFAM" id="SSF46785">
    <property type="entry name" value="Winged helix' DNA-binding domain"/>
    <property type="match status" value="1"/>
</dbReference>
<evidence type="ECO:0000256" key="2">
    <source>
        <dbReference type="ARBA" id="ARBA00007871"/>
    </source>
</evidence>
<dbReference type="Pfam" id="PF02742">
    <property type="entry name" value="Fe_dep_repr_C"/>
    <property type="match status" value="1"/>
</dbReference>
<dbReference type="GO" id="GO:0005737">
    <property type="term" value="C:cytoplasm"/>
    <property type="evidence" value="ECO:0007669"/>
    <property type="project" value="UniProtKB-SubCell"/>
</dbReference>
<comment type="subcellular location">
    <subcellularLocation>
        <location evidence="1">Cytoplasm</location>
    </subcellularLocation>
</comment>
<evidence type="ECO:0000256" key="10">
    <source>
        <dbReference type="ARBA" id="ARBA00023211"/>
    </source>
</evidence>
<dbReference type="Gene3D" id="1.10.10.10">
    <property type="entry name" value="Winged helix-like DNA-binding domain superfamily/Winged helix DNA-binding domain"/>
    <property type="match status" value="1"/>
</dbReference>
<dbReference type="Proteomes" id="UP000198718">
    <property type="component" value="Unassembled WGS sequence"/>
</dbReference>
<dbReference type="Pfam" id="PF01325">
    <property type="entry name" value="Fe_dep_repress"/>
    <property type="match status" value="1"/>
</dbReference>
<keyword evidence="4" id="KW-0963">Cytoplasm</keyword>
<dbReference type="Gene3D" id="1.10.60.10">
    <property type="entry name" value="Iron dependent repressor, metal binding and dimerisation domain"/>
    <property type="match status" value="1"/>
</dbReference>
<dbReference type="SUPFAM" id="SSF47979">
    <property type="entry name" value="Iron-dependent repressor protein, dimerization domain"/>
    <property type="match status" value="1"/>
</dbReference>
<keyword evidence="5" id="KW-0678">Repressor</keyword>
<dbReference type="InterPro" id="IPR036390">
    <property type="entry name" value="WH_DNA-bd_sf"/>
</dbReference>
<evidence type="ECO:0000313" key="13">
    <source>
        <dbReference type="EMBL" id="SDK19590.1"/>
    </source>
</evidence>
<name>A0A1G8ZZL7_9FIRM</name>